<reference evidence="4" key="1">
    <citation type="submission" date="2020-08" db="EMBL/GenBank/DDBJ databases">
        <title>Genome public.</title>
        <authorList>
            <person name="Liu C."/>
            <person name="Sun Q."/>
        </authorList>
    </citation>
    <scope>NUCLEOTIDE SEQUENCE</scope>
    <source>
        <strain evidence="4">NSJ-32</strain>
    </source>
</reference>
<comment type="similarity">
    <text evidence="1">Belongs to the LytR/CpsA/Psr (LCP) family.</text>
</comment>
<evidence type="ECO:0000313" key="4">
    <source>
        <dbReference type="EMBL" id="MBC8542865.1"/>
    </source>
</evidence>
<gene>
    <name evidence="4" type="ORF">H8730_04805</name>
</gene>
<dbReference type="PANTHER" id="PTHR33392">
    <property type="entry name" value="POLYISOPRENYL-TEICHOIC ACID--PEPTIDOGLYCAN TEICHOIC ACID TRANSFERASE TAGU"/>
    <property type="match status" value="1"/>
</dbReference>
<protein>
    <submittedName>
        <fullName evidence="4">LCP family protein</fullName>
    </submittedName>
</protein>
<organism evidence="4 5">
    <name type="scientific">Bianquea renquensis</name>
    <dbReference type="NCBI Taxonomy" id="2763661"/>
    <lineage>
        <taxon>Bacteria</taxon>
        <taxon>Bacillati</taxon>
        <taxon>Bacillota</taxon>
        <taxon>Clostridia</taxon>
        <taxon>Eubacteriales</taxon>
        <taxon>Bianqueaceae</taxon>
        <taxon>Bianquea</taxon>
    </lineage>
</organism>
<evidence type="ECO:0000256" key="1">
    <source>
        <dbReference type="ARBA" id="ARBA00006068"/>
    </source>
</evidence>
<dbReference type="RefSeq" id="WP_177718962.1">
    <property type="nucleotide sequence ID" value="NZ_JACRSQ010000005.1"/>
</dbReference>
<dbReference type="EMBL" id="JACRSQ010000005">
    <property type="protein sequence ID" value="MBC8542865.1"/>
    <property type="molecule type" value="Genomic_DNA"/>
</dbReference>
<evidence type="ECO:0000259" key="3">
    <source>
        <dbReference type="Pfam" id="PF03816"/>
    </source>
</evidence>
<dbReference type="InterPro" id="IPR050922">
    <property type="entry name" value="LytR/CpsA/Psr_CW_biosynth"/>
</dbReference>
<keyword evidence="5" id="KW-1185">Reference proteome</keyword>
<evidence type="ECO:0000256" key="2">
    <source>
        <dbReference type="SAM" id="Phobius"/>
    </source>
</evidence>
<dbReference type="AlphaFoldDB" id="A0A926DT84"/>
<name>A0A926DT84_9FIRM</name>
<keyword evidence="2" id="KW-1133">Transmembrane helix</keyword>
<accession>A0A926DT84</accession>
<dbReference type="Gene3D" id="3.40.630.190">
    <property type="entry name" value="LCP protein"/>
    <property type="match status" value="1"/>
</dbReference>
<dbReference type="NCBIfam" id="TIGR00350">
    <property type="entry name" value="lytR_cpsA_psr"/>
    <property type="match status" value="1"/>
</dbReference>
<dbReference type="PROSITE" id="PS51257">
    <property type="entry name" value="PROKAR_LIPOPROTEIN"/>
    <property type="match status" value="1"/>
</dbReference>
<dbReference type="Proteomes" id="UP000657006">
    <property type="component" value="Unassembled WGS sequence"/>
</dbReference>
<feature type="transmembrane region" description="Helical" evidence="2">
    <location>
        <begin position="12"/>
        <end position="36"/>
    </location>
</feature>
<evidence type="ECO:0000313" key="5">
    <source>
        <dbReference type="Proteomes" id="UP000657006"/>
    </source>
</evidence>
<keyword evidence="2" id="KW-0812">Transmembrane</keyword>
<feature type="domain" description="Cell envelope-related transcriptional attenuator" evidence="3">
    <location>
        <begin position="93"/>
        <end position="236"/>
    </location>
</feature>
<proteinExistence type="inferred from homology"/>
<keyword evidence="2" id="KW-0472">Membrane</keyword>
<dbReference type="InterPro" id="IPR004474">
    <property type="entry name" value="LytR_CpsA_psr"/>
</dbReference>
<dbReference type="Pfam" id="PF03816">
    <property type="entry name" value="LytR_cpsA_psr"/>
    <property type="match status" value="1"/>
</dbReference>
<sequence>MARKEGKKKRVWLRAILITLGVLIVACSGVLLKAYLDVKDMTDAVYVSVSKENKRAEDGGSDSTDLIGRKEPFSVLLLGTDTGGLGRTEQRGRTDTIMVATINPNDKSVKILSIPRDTRTEIIGRGTVDKINHAHAFGGVEMTINTVQNFLNIPIDHYVLVNLNGFETVVDALGGVTVENTMAFSLDGFDFPVGTISLNGEEALAYARMRYEDPEGDFGRNRRQRNLVTAMAKKALSLEGILNYQSILDSLRDNMQTDLTLQDLTTLVLSYRQCAESISQYDTLPGVGKTIDGVWYWIPNEEEVSKISSELRQHLELSN</sequence>
<comment type="caution">
    <text evidence="4">The sequence shown here is derived from an EMBL/GenBank/DDBJ whole genome shotgun (WGS) entry which is preliminary data.</text>
</comment>
<dbReference type="PANTHER" id="PTHR33392:SF6">
    <property type="entry name" value="POLYISOPRENYL-TEICHOIC ACID--PEPTIDOGLYCAN TEICHOIC ACID TRANSFERASE TAGU"/>
    <property type="match status" value="1"/>
</dbReference>